<protein>
    <submittedName>
        <fullName evidence="4">GldG family protein</fullName>
    </submittedName>
</protein>
<evidence type="ECO:0000313" key="4">
    <source>
        <dbReference type="EMBL" id="HIX76494.1"/>
    </source>
</evidence>
<feature type="domain" description="DUF7088" evidence="3">
    <location>
        <begin position="53"/>
        <end position="135"/>
    </location>
</feature>
<feature type="domain" description="ABC-type uncharacterised transport system" evidence="2">
    <location>
        <begin position="182"/>
        <end position="299"/>
    </location>
</feature>
<dbReference type="Proteomes" id="UP000886890">
    <property type="component" value="Unassembled WGS sequence"/>
</dbReference>
<gene>
    <name evidence="4" type="ORF">H9734_02695</name>
</gene>
<dbReference type="EMBL" id="DXEK01000044">
    <property type="protein sequence ID" value="HIX76494.1"/>
    <property type="molecule type" value="Genomic_DNA"/>
</dbReference>
<dbReference type="InterPro" id="IPR019196">
    <property type="entry name" value="ABC_transp_unknown"/>
</dbReference>
<evidence type="ECO:0000259" key="3">
    <source>
        <dbReference type="Pfam" id="PF23357"/>
    </source>
</evidence>
<sequence length="476" mass="52703">MKRIFVEEENRRHLKHGSYSSFLVLFIIAAVVIVNLIVGQLPTTFTQFDLSSQQLYSLTDDTREMVKALDQDVTLYYIVTSGNEDDTVERMLERYEDLSSHLTVETKDPNLYPNFASQYTDEDVADNSIIVVCGDKSRVISSSDMWETSVDYSTFSQQTTGFDGEGQVTSAISYVTSEDTTKLYWITGHGEVEESSLSSNFTDAVNKNNMEVEELALMTNEIPEDADGIVIMSPTSDFSEDETEKVISYLEGGGKALIFSNYTDTDLPNFDSILENYGVQRTEGIVVESDSNYYYPQMPYVLLPEIQSGDITEPVENSYIIVPTAQAIVPLDSYRDSITIESLLTTTDGAYIEADPENSTWTKSADSETGAFDVGVSITETVDDTETQIVYFSSVNMLAEQFDSAVSGANSNLVTSALTNMCQVENSVSIPSKSLEYTSLVFTAGSMNVWGIVVIAVIPAAFLIVGLGIWMKRRKQ</sequence>
<dbReference type="AlphaFoldDB" id="A0A9D1XBK7"/>
<feature type="transmembrane region" description="Helical" evidence="1">
    <location>
        <begin position="21"/>
        <end position="41"/>
    </location>
</feature>
<dbReference type="InterPro" id="IPR055396">
    <property type="entry name" value="DUF7088"/>
</dbReference>
<dbReference type="Pfam" id="PF09822">
    <property type="entry name" value="ABC_transp_aux"/>
    <property type="match status" value="1"/>
</dbReference>
<evidence type="ECO:0000313" key="5">
    <source>
        <dbReference type="Proteomes" id="UP000886890"/>
    </source>
</evidence>
<comment type="caution">
    <text evidence="4">The sequence shown here is derived from an EMBL/GenBank/DDBJ whole genome shotgun (WGS) entry which is preliminary data.</text>
</comment>
<name>A0A9D1XBK7_9FIRM</name>
<evidence type="ECO:0000256" key="1">
    <source>
        <dbReference type="SAM" id="Phobius"/>
    </source>
</evidence>
<feature type="transmembrane region" description="Helical" evidence="1">
    <location>
        <begin position="449"/>
        <end position="470"/>
    </location>
</feature>
<keyword evidence="1" id="KW-0472">Membrane</keyword>
<keyword evidence="1" id="KW-0812">Transmembrane</keyword>
<reference evidence="4" key="2">
    <citation type="submission" date="2021-04" db="EMBL/GenBank/DDBJ databases">
        <authorList>
            <person name="Gilroy R."/>
        </authorList>
    </citation>
    <scope>NUCLEOTIDE SEQUENCE</scope>
    <source>
        <strain evidence="4">CHK183-1962</strain>
    </source>
</reference>
<accession>A0A9D1XBK7</accession>
<keyword evidence="1" id="KW-1133">Transmembrane helix</keyword>
<proteinExistence type="predicted"/>
<organism evidence="4 5">
    <name type="scientific">Candidatus Fusicatenibacter merdavium</name>
    <dbReference type="NCBI Taxonomy" id="2838600"/>
    <lineage>
        <taxon>Bacteria</taxon>
        <taxon>Bacillati</taxon>
        <taxon>Bacillota</taxon>
        <taxon>Clostridia</taxon>
        <taxon>Lachnospirales</taxon>
        <taxon>Lachnospiraceae</taxon>
        <taxon>Fusicatenibacter</taxon>
    </lineage>
</organism>
<reference evidence="4" key="1">
    <citation type="journal article" date="2021" name="PeerJ">
        <title>Extensive microbial diversity within the chicken gut microbiome revealed by metagenomics and culture.</title>
        <authorList>
            <person name="Gilroy R."/>
            <person name="Ravi A."/>
            <person name="Getino M."/>
            <person name="Pursley I."/>
            <person name="Horton D.L."/>
            <person name="Alikhan N.F."/>
            <person name="Baker D."/>
            <person name="Gharbi K."/>
            <person name="Hall N."/>
            <person name="Watson M."/>
            <person name="Adriaenssens E.M."/>
            <person name="Foster-Nyarko E."/>
            <person name="Jarju S."/>
            <person name="Secka A."/>
            <person name="Antonio M."/>
            <person name="Oren A."/>
            <person name="Chaudhuri R.R."/>
            <person name="La Ragione R."/>
            <person name="Hildebrand F."/>
            <person name="Pallen M.J."/>
        </authorList>
    </citation>
    <scope>NUCLEOTIDE SEQUENCE</scope>
    <source>
        <strain evidence="4">CHK183-1962</strain>
    </source>
</reference>
<dbReference type="Pfam" id="PF23357">
    <property type="entry name" value="DUF7088"/>
    <property type="match status" value="1"/>
</dbReference>
<evidence type="ECO:0000259" key="2">
    <source>
        <dbReference type="Pfam" id="PF09822"/>
    </source>
</evidence>